<reference evidence="3" key="1">
    <citation type="submission" date="2016-10" db="EMBL/GenBank/DDBJ databases">
        <authorList>
            <person name="Varghese N."/>
            <person name="Submissions S."/>
        </authorList>
    </citation>
    <scope>NUCLEOTIDE SEQUENCE [LARGE SCALE GENOMIC DNA]</scope>
    <source>
        <strain evidence="3">Nm44</strain>
    </source>
</reference>
<dbReference type="RefSeq" id="WP_256211996.1">
    <property type="nucleotide sequence ID" value="NZ_FOUB01000025.1"/>
</dbReference>
<dbReference type="InterPro" id="IPR039418">
    <property type="entry name" value="LexA-like"/>
</dbReference>
<evidence type="ECO:0000313" key="3">
    <source>
        <dbReference type="Proteomes" id="UP000183287"/>
    </source>
</evidence>
<dbReference type="STRING" id="44574.AAW31_02075"/>
<dbReference type="InterPro" id="IPR036286">
    <property type="entry name" value="LexA/Signal_pep-like_sf"/>
</dbReference>
<dbReference type="Pfam" id="PF00717">
    <property type="entry name" value="Peptidase_S24"/>
    <property type="match status" value="1"/>
</dbReference>
<organism evidence="2 3">
    <name type="scientific">Nitrosomonas communis</name>
    <dbReference type="NCBI Taxonomy" id="44574"/>
    <lineage>
        <taxon>Bacteria</taxon>
        <taxon>Pseudomonadati</taxon>
        <taxon>Pseudomonadota</taxon>
        <taxon>Betaproteobacteria</taxon>
        <taxon>Nitrosomonadales</taxon>
        <taxon>Nitrosomonadaceae</taxon>
        <taxon>Nitrosomonas</taxon>
    </lineage>
</organism>
<dbReference type="AlphaFoldDB" id="A0A1I4Q982"/>
<dbReference type="SUPFAM" id="SSF51306">
    <property type="entry name" value="LexA/Signal peptidase"/>
    <property type="match status" value="1"/>
</dbReference>
<dbReference type="InterPro" id="IPR015927">
    <property type="entry name" value="Peptidase_S24_S26A/B/C"/>
</dbReference>
<feature type="domain" description="Peptidase S24/S26A/S26B/S26C" evidence="1">
    <location>
        <begin position="8"/>
        <end position="42"/>
    </location>
</feature>
<protein>
    <submittedName>
        <fullName evidence="2">DNA polymerase V</fullName>
    </submittedName>
</protein>
<sequence length="53" mass="6054">MTGARIHDIHDGDMLVVDRSVEPKHGHIVLAVINNEFTYKAIVFLQWRDRAAP</sequence>
<name>A0A1I4Q982_9PROT</name>
<gene>
    <name evidence="2" type="ORF">SAMN05421863_102539</name>
</gene>
<keyword evidence="3" id="KW-1185">Reference proteome</keyword>
<dbReference type="EMBL" id="FOUB01000025">
    <property type="protein sequence ID" value="SFM36619.1"/>
    <property type="molecule type" value="Genomic_DNA"/>
</dbReference>
<accession>A0A1I4Q982</accession>
<proteinExistence type="predicted"/>
<dbReference type="Proteomes" id="UP000183287">
    <property type="component" value="Unassembled WGS sequence"/>
</dbReference>
<evidence type="ECO:0000259" key="1">
    <source>
        <dbReference type="Pfam" id="PF00717"/>
    </source>
</evidence>
<dbReference type="Gene3D" id="2.10.109.10">
    <property type="entry name" value="Umud Fragment, subunit A"/>
    <property type="match status" value="1"/>
</dbReference>
<dbReference type="CDD" id="cd06529">
    <property type="entry name" value="S24_LexA-like"/>
    <property type="match status" value="1"/>
</dbReference>
<evidence type="ECO:0000313" key="2">
    <source>
        <dbReference type="EMBL" id="SFM36619.1"/>
    </source>
</evidence>